<comment type="caution">
    <text evidence="5">The sequence shown here is derived from an EMBL/GenBank/DDBJ whole genome shotgun (WGS) entry which is preliminary data.</text>
</comment>
<dbReference type="InterPro" id="IPR052021">
    <property type="entry name" value="Type-I_RS_S_subunit"/>
</dbReference>
<organism evidence="5 6">
    <name type="scientific">Kitasatospora terrestris</name>
    <dbReference type="NCBI Taxonomy" id="258051"/>
    <lineage>
        <taxon>Bacteria</taxon>
        <taxon>Bacillati</taxon>
        <taxon>Actinomycetota</taxon>
        <taxon>Actinomycetes</taxon>
        <taxon>Kitasatosporales</taxon>
        <taxon>Streptomycetaceae</taxon>
        <taxon>Kitasatospora</taxon>
    </lineage>
</organism>
<feature type="domain" description="Type I restriction modification DNA specificity" evidence="4">
    <location>
        <begin position="39"/>
        <end position="185"/>
    </location>
</feature>
<name>A0ABP9DTL7_9ACTN</name>
<dbReference type="PANTHER" id="PTHR30408">
    <property type="entry name" value="TYPE-1 RESTRICTION ENZYME ECOKI SPECIFICITY PROTEIN"/>
    <property type="match status" value="1"/>
</dbReference>
<protein>
    <recommendedName>
        <fullName evidence="4">Type I restriction modification DNA specificity domain-containing protein</fullName>
    </recommendedName>
</protein>
<keyword evidence="2" id="KW-0680">Restriction system</keyword>
<evidence type="ECO:0000313" key="5">
    <source>
        <dbReference type="EMBL" id="GAA4851821.1"/>
    </source>
</evidence>
<dbReference type="InterPro" id="IPR000055">
    <property type="entry name" value="Restrct_endonuc_typeI_TRD"/>
</dbReference>
<evidence type="ECO:0000313" key="6">
    <source>
        <dbReference type="Proteomes" id="UP001501752"/>
    </source>
</evidence>
<proteinExistence type="inferred from homology"/>
<dbReference type="InterPro" id="IPR044946">
    <property type="entry name" value="Restrct_endonuc_typeI_TRD_sf"/>
</dbReference>
<dbReference type="EMBL" id="BAABIS010000001">
    <property type="protein sequence ID" value="GAA4851821.1"/>
    <property type="molecule type" value="Genomic_DNA"/>
</dbReference>
<comment type="similarity">
    <text evidence="1">Belongs to the type-I restriction system S methylase family.</text>
</comment>
<keyword evidence="3" id="KW-0238">DNA-binding</keyword>
<accession>A0ABP9DTL7</accession>
<dbReference type="CDD" id="cd17517">
    <property type="entry name" value="RMtype1_S_EcoKI_StySPI-TRD2-CR2_like"/>
    <property type="match status" value="1"/>
</dbReference>
<evidence type="ECO:0000256" key="2">
    <source>
        <dbReference type="ARBA" id="ARBA00022747"/>
    </source>
</evidence>
<evidence type="ECO:0000256" key="3">
    <source>
        <dbReference type="ARBA" id="ARBA00023125"/>
    </source>
</evidence>
<evidence type="ECO:0000256" key="1">
    <source>
        <dbReference type="ARBA" id="ARBA00010923"/>
    </source>
</evidence>
<dbReference type="PANTHER" id="PTHR30408:SF12">
    <property type="entry name" value="TYPE I RESTRICTION ENZYME MJAVIII SPECIFICITY SUBUNIT"/>
    <property type="match status" value="1"/>
</dbReference>
<gene>
    <name evidence="5" type="ORF">GCM10023235_31100</name>
</gene>
<keyword evidence="6" id="KW-1185">Reference proteome</keyword>
<reference evidence="6" key="1">
    <citation type="journal article" date="2019" name="Int. J. Syst. Evol. Microbiol.">
        <title>The Global Catalogue of Microorganisms (GCM) 10K type strain sequencing project: providing services to taxonomists for standard genome sequencing and annotation.</title>
        <authorList>
            <consortium name="The Broad Institute Genomics Platform"/>
            <consortium name="The Broad Institute Genome Sequencing Center for Infectious Disease"/>
            <person name="Wu L."/>
            <person name="Ma J."/>
        </authorList>
    </citation>
    <scope>NUCLEOTIDE SEQUENCE [LARGE SCALE GENOMIC DNA]</scope>
    <source>
        <strain evidence="6">JCM 13006</strain>
    </source>
</reference>
<dbReference type="RefSeq" id="WP_345697424.1">
    <property type="nucleotide sequence ID" value="NZ_BAABIS010000001.1"/>
</dbReference>
<dbReference type="Proteomes" id="UP001501752">
    <property type="component" value="Unassembled WGS sequence"/>
</dbReference>
<dbReference type="Gene3D" id="3.90.220.20">
    <property type="entry name" value="DNA methylase specificity domains"/>
    <property type="match status" value="1"/>
</dbReference>
<dbReference type="SUPFAM" id="SSF116734">
    <property type="entry name" value="DNA methylase specificity domain"/>
    <property type="match status" value="1"/>
</dbReference>
<dbReference type="Pfam" id="PF01420">
    <property type="entry name" value="Methylase_S"/>
    <property type="match status" value="1"/>
</dbReference>
<evidence type="ECO:0000259" key="4">
    <source>
        <dbReference type="Pfam" id="PF01420"/>
    </source>
</evidence>
<sequence length="205" mass="22569">MSVETSVAPSWIRLADCGTIRTGPSGQLVGSAERTDSGIPVLRPQNIGIDHRVVEEPLVHVSPATADRLGPYRLQPGDILCTRTGRLGRPALVTERQSGWIFSGNLFRIRPDVEGVDTEYLLQFLASPSAERWMQTRARQGTGIPSITLGDLSDLPVPLLPVAAQRRIVSVLNAVDEKISTHQQIVRTSEQLREVLSRELFDDQD</sequence>